<dbReference type="InterPro" id="IPR036249">
    <property type="entry name" value="Thioredoxin-like_sf"/>
</dbReference>
<sequence length="201" mass="22121">MFTLYGSDASPFVRTVRVTLIETGLDRRTERREVGTNPMEPDSTLTAANPLGKIPALGRDDGPTLYDSRVICRYLDAQSGAGLYPQSRLWEVLTLEATAHGIMEAAVGMVYEGRFRPAEKVHEPWIEGQWQKAARALDSIDSLWVSHLSGKLTGAQIALGAALGYLDLRHAGRDWRAGRPALAAWERDFAERASMVATRPA</sequence>
<dbReference type="SUPFAM" id="SSF52833">
    <property type="entry name" value="Thioredoxin-like"/>
    <property type="match status" value="1"/>
</dbReference>
<dbReference type="AlphaFoldDB" id="A0A1I1W409"/>
<evidence type="ECO:0000313" key="4">
    <source>
        <dbReference type="Proteomes" id="UP000325289"/>
    </source>
</evidence>
<dbReference type="CDD" id="cd03205">
    <property type="entry name" value="GST_C_6"/>
    <property type="match status" value="1"/>
</dbReference>
<evidence type="ECO:0000313" key="3">
    <source>
        <dbReference type="EMBL" id="SFD89864.1"/>
    </source>
</evidence>
<evidence type="ECO:0000259" key="2">
    <source>
        <dbReference type="PROSITE" id="PS50404"/>
    </source>
</evidence>
<dbReference type="Gene3D" id="3.40.30.10">
    <property type="entry name" value="Glutaredoxin"/>
    <property type="match status" value="1"/>
</dbReference>
<dbReference type="PROSITE" id="PS50404">
    <property type="entry name" value="GST_NTER"/>
    <property type="match status" value="1"/>
</dbReference>
<dbReference type="PANTHER" id="PTHR43968">
    <property type="match status" value="1"/>
</dbReference>
<dbReference type="Pfam" id="PF13410">
    <property type="entry name" value="GST_C_2"/>
    <property type="match status" value="1"/>
</dbReference>
<dbReference type="GO" id="GO:0005737">
    <property type="term" value="C:cytoplasm"/>
    <property type="evidence" value="ECO:0007669"/>
    <property type="project" value="TreeGrafter"/>
</dbReference>
<accession>A0A1I1W409</accession>
<dbReference type="PANTHER" id="PTHR43968:SF6">
    <property type="entry name" value="GLUTATHIONE S-TRANSFERASE OMEGA"/>
    <property type="match status" value="1"/>
</dbReference>
<dbReference type="InterPro" id="IPR050983">
    <property type="entry name" value="GST_Omega/HSP26"/>
</dbReference>
<feature type="domain" description="GST N-terminal" evidence="2">
    <location>
        <begin position="1"/>
        <end position="83"/>
    </location>
</feature>
<protein>
    <submittedName>
        <fullName evidence="3">Glutathione S-transferase</fullName>
    </submittedName>
</protein>
<gene>
    <name evidence="3" type="ORF">SAMN04515678_104120</name>
</gene>
<dbReference type="Proteomes" id="UP000325289">
    <property type="component" value="Unassembled WGS sequence"/>
</dbReference>
<dbReference type="SUPFAM" id="SSF47616">
    <property type="entry name" value="GST C-terminal domain-like"/>
    <property type="match status" value="1"/>
</dbReference>
<reference evidence="3 4" key="1">
    <citation type="submission" date="2016-10" db="EMBL/GenBank/DDBJ databases">
        <authorList>
            <person name="Varghese N."/>
            <person name="Submissions S."/>
        </authorList>
    </citation>
    <scope>NUCLEOTIDE SEQUENCE [LARGE SCALE GENOMIC DNA]</scope>
    <source>
        <strain evidence="4">YIM D21,KCTC 23444,ACCC 10710</strain>
    </source>
</reference>
<keyword evidence="3" id="KW-0808">Transferase</keyword>
<dbReference type="OrthoDB" id="9795329at2"/>
<proteinExistence type="predicted"/>
<organism evidence="3 4">
    <name type="scientific">Roseivivax sediminis</name>
    <dbReference type="NCBI Taxonomy" id="936889"/>
    <lineage>
        <taxon>Bacteria</taxon>
        <taxon>Pseudomonadati</taxon>
        <taxon>Pseudomonadota</taxon>
        <taxon>Alphaproteobacteria</taxon>
        <taxon>Rhodobacterales</taxon>
        <taxon>Roseobacteraceae</taxon>
        <taxon>Roseivivax</taxon>
    </lineage>
</organism>
<evidence type="ECO:0000256" key="1">
    <source>
        <dbReference type="SAM" id="MobiDB-lite"/>
    </source>
</evidence>
<dbReference type="EMBL" id="FOMS01000004">
    <property type="protein sequence ID" value="SFD89864.1"/>
    <property type="molecule type" value="Genomic_DNA"/>
</dbReference>
<dbReference type="GO" id="GO:0016740">
    <property type="term" value="F:transferase activity"/>
    <property type="evidence" value="ECO:0007669"/>
    <property type="project" value="UniProtKB-KW"/>
</dbReference>
<feature type="region of interest" description="Disordered" evidence="1">
    <location>
        <begin position="29"/>
        <end position="53"/>
    </location>
</feature>
<dbReference type="CDD" id="cd03049">
    <property type="entry name" value="GST_N_3"/>
    <property type="match status" value="1"/>
</dbReference>
<dbReference type="Gene3D" id="1.20.1050.10">
    <property type="match status" value="1"/>
</dbReference>
<dbReference type="Pfam" id="PF13409">
    <property type="entry name" value="GST_N_2"/>
    <property type="match status" value="1"/>
</dbReference>
<dbReference type="InterPro" id="IPR004045">
    <property type="entry name" value="Glutathione_S-Trfase_N"/>
</dbReference>
<dbReference type="RefSeq" id="WP_149755370.1">
    <property type="nucleotide sequence ID" value="NZ_FOMS01000004.1"/>
</dbReference>
<keyword evidence="4" id="KW-1185">Reference proteome</keyword>
<name>A0A1I1W409_9RHOB</name>
<dbReference type="InterPro" id="IPR036282">
    <property type="entry name" value="Glutathione-S-Trfase_C_sf"/>
</dbReference>